<dbReference type="Proteomes" id="UP001163798">
    <property type="component" value="Unassembled WGS sequence"/>
</dbReference>
<dbReference type="InterPro" id="IPR042241">
    <property type="entry name" value="GCP_C_sf"/>
</dbReference>
<keyword evidence="9" id="KW-1185">Reference proteome</keyword>
<comment type="similarity">
    <text evidence="1 5">Belongs to the TUBGCP family.</text>
</comment>
<evidence type="ECO:0000256" key="1">
    <source>
        <dbReference type="ARBA" id="ARBA00010337"/>
    </source>
</evidence>
<keyword evidence="4 5" id="KW-0206">Cytoskeleton</keyword>
<evidence type="ECO:0000256" key="3">
    <source>
        <dbReference type="ARBA" id="ARBA00022701"/>
    </source>
</evidence>
<name>A0AA38K9U1_9AGAR</name>
<dbReference type="GO" id="GO:0051011">
    <property type="term" value="F:microtubule minus-end binding"/>
    <property type="evidence" value="ECO:0007669"/>
    <property type="project" value="TreeGrafter"/>
</dbReference>
<dbReference type="PANTHER" id="PTHR19302:SF70">
    <property type="entry name" value="GAMMA-TUBULIN COMPLEX COMPONENT 6"/>
    <property type="match status" value="1"/>
</dbReference>
<comment type="caution">
    <text evidence="8">The sequence shown here is derived from an EMBL/GenBank/DDBJ whole genome shotgun (WGS) entry which is preliminary data.</text>
</comment>
<dbReference type="GO" id="GO:0000922">
    <property type="term" value="C:spindle pole"/>
    <property type="evidence" value="ECO:0007669"/>
    <property type="project" value="InterPro"/>
</dbReference>
<evidence type="ECO:0000313" key="9">
    <source>
        <dbReference type="Proteomes" id="UP001163798"/>
    </source>
</evidence>
<dbReference type="GO" id="GO:0000278">
    <property type="term" value="P:mitotic cell cycle"/>
    <property type="evidence" value="ECO:0007669"/>
    <property type="project" value="TreeGrafter"/>
</dbReference>
<accession>A0AA38K9U1</accession>
<dbReference type="AlphaFoldDB" id="A0AA38K9U1"/>
<dbReference type="InterPro" id="IPR007259">
    <property type="entry name" value="GCP"/>
</dbReference>
<keyword evidence="3 5" id="KW-0493">Microtubule</keyword>
<evidence type="ECO:0000256" key="5">
    <source>
        <dbReference type="RuleBase" id="RU363050"/>
    </source>
</evidence>
<dbReference type="GO" id="GO:0000930">
    <property type="term" value="C:gamma-tubulin complex"/>
    <property type="evidence" value="ECO:0007669"/>
    <property type="project" value="TreeGrafter"/>
</dbReference>
<dbReference type="GO" id="GO:0031122">
    <property type="term" value="P:cytoplasmic microtubule organization"/>
    <property type="evidence" value="ECO:0007669"/>
    <property type="project" value="TreeGrafter"/>
</dbReference>
<dbReference type="PANTHER" id="PTHR19302">
    <property type="entry name" value="GAMMA TUBULIN COMPLEX PROTEIN"/>
    <property type="match status" value="1"/>
</dbReference>
<evidence type="ECO:0000313" key="8">
    <source>
        <dbReference type="EMBL" id="KAJ3784899.1"/>
    </source>
</evidence>
<dbReference type="GO" id="GO:0005874">
    <property type="term" value="C:microtubule"/>
    <property type="evidence" value="ECO:0007669"/>
    <property type="project" value="UniProtKB-KW"/>
</dbReference>
<keyword evidence="2 5" id="KW-0963">Cytoplasm</keyword>
<evidence type="ECO:0000256" key="4">
    <source>
        <dbReference type="ARBA" id="ARBA00023212"/>
    </source>
</evidence>
<dbReference type="GO" id="GO:0043015">
    <property type="term" value="F:gamma-tubulin binding"/>
    <property type="evidence" value="ECO:0007669"/>
    <property type="project" value="InterPro"/>
</dbReference>
<feature type="domain" description="Gamma tubulin complex component protein N-terminal" evidence="7">
    <location>
        <begin position="211"/>
        <end position="369"/>
    </location>
</feature>
<evidence type="ECO:0000256" key="2">
    <source>
        <dbReference type="ARBA" id="ARBA00022490"/>
    </source>
</evidence>
<evidence type="ECO:0000259" key="6">
    <source>
        <dbReference type="Pfam" id="PF04130"/>
    </source>
</evidence>
<feature type="domain" description="Gamma tubulin complex component C-terminal" evidence="6">
    <location>
        <begin position="554"/>
        <end position="935"/>
    </location>
</feature>
<comment type="subcellular location">
    <subcellularLocation>
        <location evidence="5">Cytoplasm</location>
        <location evidence="5">Cytoskeleton</location>
        <location evidence="5">Microtubule organizing center</location>
    </subcellularLocation>
</comment>
<protein>
    <recommendedName>
        <fullName evidence="5">Spindle pole body component</fullName>
    </recommendedName>
</protein>
<dbReference type="GO" id="GO:0005816">
    <property type="term" value="C:spindle pole body"/>
    <property type="evidence" value="ECO:0007669"/>
    <property type="project" value="UniProtKB-ARBA"/>
</dbReference>
<organism evidence="8 9">
    <name type="scientific">Lentinula aff. detonsa</name>
    <dbReference type="NCBI Taxonomy" id="2804958"/>
    <lineage>
        <taxon>Eukaryota</taxon>
        <taxon>Fungi</taxon>
        <taxon>Dikarya</taxon>
        <taxon>Basidiomycota</taxon>
        <taxon>Agaricomycotina</taxon>
        <taxon>Agaricomycetes</taxon>
        <taxon>Agaricomycetidae</taxon>
        <taxon>Agaricales</taxon>
        <taxon>Marasmiineae</taxon>
        <taxon>Omphalotaceae</taxon>
        <taxon>Lentinula</taxon>
    </lineage>
</organism>
<dbReference type="GO" id="GO:0051321">
    <property type="term" value="P:meiotic cell cycle"/>
    <property type="evidence" value="ECO:0007669"/>
    <property type="project" value="TreeGrafter"/>
</dbReference>
<dbReference type="GO" id="GO:0051225">
    <property type="term" value="P:spindle assembly"/>
    <property type="evidence" value="ECO:0007669"/>
    <property type="project" value="TreeGrafter"/>
</dbReference>
<dbReference type="Pfam" id="PF17681">
    <property type="entry name" value="GCP_N_terminal"/>
    <property type="match status" value="1"/>
</dbReference>
<dbReference type="InterPro" id="IPR041470">
    <property type="entry name" value="GCP_N"/>
</dbReference>
<sequence length="944" mass="105755">MANTFSSSTTIKMTTPPLFEFDEQISLPPLPPVDARFFVPRFVEKPQDPIMDTVKLNASNSSTGNHFRLDHIPLKSPHIYNRVNALETPLSKESLWQTLDARGHSSQIYSWDVLRPNAPTIASSGGFLSDQDGIVFAAAHHRALPILQDTESVVQYVSLRDLLKNMKLTVLGFSSLLHEWNPVQERFSDIGLGRGIRRRLIIEGQDEVISSDFVSRFIQIGTALRRLETLVEQLRSRSNIGPTMHAFSHALSTCLIQIRRSLAAGPPSENQLSKNQSMFNSIFIYYDHHLGILAALSSLCKREGEGLEPKDYEPIPSSPQTLLSLIYAHLHDHIEHQSPSHVNAMIAFILTHASTEYFKEVSCSIGFGHSECLLGDSGSSQQVYPNFFPSEHINALPIAQKSLNLLRIAQPNHPILKNSSLSDIQWFWTPEELLAAVSSNEERSKDFGMHIKGAERSVPLPNTYLPGLAEFRIFDLEPGELNGQSCFAKTYTSAPILALENFIERFPSSFPSIAPTLTHVTSLVLKPLLHHATVLSTTLLSLFLALPPPLDIHSHLHLLRSYLLLMSPSFRRRLSAALFSDSGDFDADVESPNAFSLGSLRHGTQRTDLRRKTWAVGLAPGLLDRATWPPMDTDLSFFLRTVILDSFEVDAHDEARRSRAEEIENRLGFAIRPHPSSNAWSNPLHVEALDFLCMEYKPPQPLNVIITQDILSKYQRVFSFLLRILRVQYAIHAVFRMSTSHDPYVFETFASARKMLLHFRFIAESFVSNLVEYVYDTAITGNLDPFLANLKEAEANAATTHAEFPDIFSLAEAHSNHMDAVLTACLLRGGQKIAGGALRDALELVLDFAVLVGDLHRGRIEEYQATPVLEHLYIQFRKKMTNLIEVLSGIVDKDVSLRASLEVPHPTSLKDTQKAVGGIEALSHLLIRLDLGEFWLRASKRHNL</sequence>
<dbReference type="EMBL" id="MU793360">
    <property type="protein sequence ID" value="KAJ3784899.1"/>
    <property type="molecule type" value="Genomic_DNA"/>
</dbReference>
<gene>
    <name evidence="8" type="ORF">GGU10DRAFT_399890</name>
</gene>
<reference evidence="8" key="1">
    <citation type="submission" date="2022-08" db="EMBL/GenBank/DDBJ databases">
        <authorList>
            <consortium name="DOE Joint Genome Institute"/>
            <person name="Min B."/>
            <person name="Riley R."/>
            <person name="Sierra-Patev S."/>
            <person name="Naranjo-Ortiz M."/>
            <person name="Looney B."/>
            <person name="Konkel Z."/>
            <person name="Slot J.C."/>
            <person name="Sakamoto Y."/>
            <person name="Steenwyk J.L."/>
            <person name="Rokas A."/>
            <person name="Carro J."/>
            <person name="Camarero S."/>
            <person name="Ferreira P."/>
            <person name="Molpeceres G."/>
            <person name="Ruiz-Duenas F.J."/>
            <person name="Serrano A."/>
            <person name="Henrissat B."/>
            <person name="Drula E."/>
            <person name="Hughes K.W."/>
            <person name="Mata J.L."/>
            <person name="Ishikawa N.K."/>
            <person name="Vargas-Isla R."/>
            <person name="Ushijima S."/>
            <person name="Smith C.A."/>
            <person name="Ahrendt S."/>
            <person name="Andreopoulos W."/>
            <person name="He G."/>
            <person name="Labutti K."/>
            <person name="Lipzen A."/>
            <person name="Ng V."/>
            <person name="Sandor L."/>
            <person name="Barry K."/>
            <person name="Martinez A.T."/>
            <person name="Xiao Y."/>
            <person name="Gibbons J.G."/>
            <person name="Terashima K."/>
            <person name="Hibbett D.S."/>
            <person name="Grigoriev I.V."/>
        </authorList>
    </citation>
    <scope>NUCLEOTIDE SEQUENCE</scope>
    <source>
        <strain evidence="8">TFB10291</strain>
    </source>
</reference>
<dbReference type="GO" id="GO:0007020">
    <property type="term" value="P:microtubule nucleation"/>
    <property type="evidence" value="ECO:0007669"/>
    <property type="project" value="InterPro"/>
</dbReference>
<evidence type="ECO:0000259" key="7">
    <source>
        <dbReference type="Pfam" id="PF17681"/>
    </source>
</evidence>
<dbReference type="InterPro" id="IPR040457">
    <property type="entry name" value="GCP_C"/>
</dbReference>
<dbReference type="Pfam" id="PF04130">
    <property type="entry name" value="GCP_C_terminal"/>
    <property type="match status" value="1"/>
</dbReference>
<dbReference type="Gene3D" id="1.20.120.1900">
    <property type="entry name" value="Gamma-tubulin complex, C-terminal domain"/>
    <property type="match status" value="1"/>
</dbReference>
<proteinExistence type="inferred from homology"/>